<dbReference type="Proteomes" id="UP000216913">
    <property type="component" value="Unassembled WGS sequence"/>
</dbReference>
<evidence type="ECO:0000259" key="3">
    <source>
        <dbReference type="Pfam" id="PF00892"/>
    </source>
</evidence>
<dbReference type="PANTHER" id="PTHR22911:SF102">
    <property type="entry name" value="MEMBRANE PROTEIN"/>
    <property type="match status" value="1"/>
</dbReference>
<sequence>MRTFSSPSLSSAGPAPAPRSPASTGQSGLWQMAGAMTLSGTIGLFVIESGQSPWNVVWLRCVFGALGLALYCWRAGLLRDTGFTRRTLLLALAAGAALVLNWVLLFSAYRHASISLATAVYNVQPFLLIGLGALVLGERPGWKRVGWSVLAFAGVLLVLPWHGTPAERHELLLGTLYGLGAALLYAFTALMVKRLRAIRPQLLALVQVTLGAVALAPFVDVSALPVTAGPWAYLVTLGLVHTTLMYILMYGAIQKLPTTSVAALSFIYPAVAILVDFVAFGQRLDPQQWLGVAAIFAAVAGVTLASRPAPTVAAAPRRNVTARL</sequence>
<feature type="transmembrane region" description="Helical" evidence="2">
    <location>
        <begin position="53"/>
        <end position="76"/>
    </location>
</feature>
<dbReference type="Pfam" id="PF00892">
    <property type="entry name" value="EamA"/>
    <property type="match status" value="2"/>
</dbReference>
<dbReference type="InterPro" id="IPR037185">
    <property type="entry name" value="EmrE-like"/>
</dbReference>
<feature type="transmembrane region" description="Helical" evidence="2">
    <location>
        <begin position="145"/>
        <end position="163"/>
    </location>
</feature>
<name>A0A261TTQ0_9BORD</name>
<evidence type="ECO:0000256" key="1">
    <source>
        <dbReference type="SAM" id="MobiDB-lite"/>
    </source>
</evidence>
<feature type="region of interest" description="Disordered" evidence="1">
    <location>
        <begin position="1"/>
        <end position="27"/>
    </location>
</feature>
<dbReference type="PANTHER" id="PTHR22911">
    <property type="entry name" value="ACYL-MALONYL CONDENSING ENZYME-RELATED"/>
    <property type="match status" value="1"/>
</dbReference>
<feature type="domain" description="EamA" evidence="3">
    <location>
        <begin position="28"/>
        <end position="159"/>
    </location>
</feature>
<dbReference type="EMBL" id="NEVP01000005">
    <property type="protein sequence ID" value="OZI52815.1"/>
    <property type="molecule type" value="Genomic_DNA"/>
</dbReference>
<feature type="transmembrane region" description="Helical" evidence="2">
    <location>
        <begin position="287"/>
        <end position="305"/>
    </location>
</feature>
<evidence type="ECO:0000313" key="5">
    <source>
        <dbReference type="Proteomes" id="UP000216913"/>
    </source>
</evidence>
<dbReference type="SUPFAM" id="SSF103481">
    <property type="entry name" value="Multidrug resistance efflux transporter EmrE"/>
    <property type="match status" value="2"/>
</dbReference>
<keyword evidence="5" id="KW-1185">Reference proteome</keyword>
<evidence type="ECO:0000256" key="2">
    <source>
        <dbReference type="SAM" id="Phobius"/>
    </source>
</evidence>
<reference evidence="4 5" key="1">
    <citation type="submission" date="2017-05" db="EMBL/GenBank/DDBJ databases">
        <title>Complete and WGS of Bordetella genogroups.</title>
        <authorList>
            <person name="Spilker T."/>
            <person name="LiPuma J."/>
        </authorList>
    </citation>
    <scope>NUCLEOTIDE SEQUENCE [LARGE SCALE GENOMIC DNA]</scope>
    <source>
        <strain evidence="4 5">AU10456</strain>
    </source>
</reference>
<protein>
    <submittedName>
        <fullName evidence="4">EamA family transporter</fullName>
    </submittedName>
</protein>
<keyword evidence="2" id="KW-0812">Transmembrane</keyword>
<evidence type="ECO:0000313" key="4">
    <source>
        <dbReference type="EMBL" id="OZI52815.1"/>
    </source>
</evidence>
<feature type="transmembrane region" description="Helical" evidence="2">
    <location>
        <begin position="88"/>
        <end position="108"/>
    </location>
</feature>
<comment type="caution">
    <text evidence="4">The sequence shown here is derived from an EMBL/GenBank/DDBJ whole genome shotgun (WGS) entry which is preliminary data.</text>
</comment>
<gene>
    <name evidence="4" type="ORF">CAL25_08715</name>
</gene>
<dbReference type="InterPro" id="IPR000620">
    <property type="entry name" value="EamA_dom"/>
</dbReference>
<dbReference type="GO" id="GO:0016020">
    <property type="term" value="C:membrane"/>
    <property type="evidence" value="ECO:0007669"/>
    <property type="project" value="InterPro"/>
</dbReference>
<organism evidence="4 5">
    <name type="scientific">Bordetella genomosp. 5</name>
    <dbReference type="NCBI Taxonomy" id="1395608"/>
    <lineage>
        <taxon>Bacteria</taxon>
        <taxon>Pseudomonadati</taxon>
        <taxon>Pseudomonadota</taxon>
        <taxon>Betaproteobacteria</taxon>
        <taxon>Burkholderiales</taxon>
        <taxon>Alcaligenaceae</taxon>
        <taxon>Bordetella</taxon>
    </lineage>
</organism>
<keyword evidence="2" id="KW-0472">Membrane</keyword>
<dbReference type="Gene3D" id="1.10.3730.20">
    <property type="match status" value="2"/>
</dbReference>
<proteinExistence type="predicted"/>
<feature type="transmembrane region" description="Helical" evidence="2">
    <location>
        <begin position="114"/>
        <end position="136"/>
    </location>
</feature>
<accession>A0A261TTQ0</accession>
<feature type="compositionally biased region" description="Low complexity" evidence="1">
    <location>
        <begin position="1"/>
        <end position="14"/>
    </location>
</feature>
<dbReference type="RefSeq" id="WP_094799569.1">
    <property type="nucleotide sequence ID" value="NZ_NEVP01000005.1"/>
</dbReference>
<feature type="domain" description="EamA" evidence="3">
    <location>
        <begin position="173"/>
        <end position="303"/>
    </location>
</feature>
<feature type="transmembrane region" description="Helical" evidence="2">
    <location>
        <begin position="231"/>
        <end position="249"/>
    </location>
</feature>
<feature type="transmembrane region" description="Helical" evidence="2">
    <location>
        <begin position="202"/>
        <end position="219"/>
    </location>
</feature>
<keyword evidence="2" id="KW-1133">Transmembrane helix</keyword>
<feature type="transmembrane region" description="Helical" evidence="2">
    <location>
        <begin position="169"/>
        <end position="190"/>
    </location>
</feature>
<feature type="transmembrane region" description="Helical" evidence="2">
    <location>
        <begin position="261"/>
        <end position="281"/>
    </location>
</feature>
<dbReference type="AlphaFoldDB" id="A0A261TTQ0"/>
<dbReference type="OrthoDB" id="9814238at2"/>